<sequence length="51" mass="5185">MTPALQPGARAPGLPVSATACDLPAPACIPVNATRRARPLRSPGEVPPDAR</sequence>
<proteinExistence type="predicted"/>
<accession>A0ABQ4VXN3</accession>
<keyword evidence="2" id="KW-1185">Reference proteome</keyword>
<protein>
    <submittedName>
        <fullName evidence="1">Uncharacterized protein</fullName>
    </submittedName>
</protein>
<dbReference type="EMBL" id="BQKM01000001">
    <property type="protein sequence ID" value="GJN51178.1"/>
    <property type="molecule type" value="Genomic_DNA"/>
</dbReference>
<comment type="caution">
    <text evidence="1">The sequence shown here is derived from an EMBL/GenBank/DDBJ whole genome shotgun (WGS) entry which is preliminary data.</text>
</comment>
<reference evidence="1 2" key="1">
    <citation type="submission" date="2021-12" db="EMBL/GenBank/DDBJ databases">
        <title>Characterization of novel class B3 metallo-beta-lactamase from novel Pseudomonas species.</title>
        <authorList>
            <person name="Yamada K."/>
            <person name="Aoki K."/>
            <person name="Ishii Y."/>
        </authorList>
    </citation>
    <scope>NUCLEOTIDE SEQUENCE [LARGE SCALE GENOMIC DNA]</scope>
    <source>
        <strain evidence="1 2">TUM20286</strain>
    </source>
</reference>
<gene>
    <name evidence="1" type="ORF">TUM20286_09300</name>
</gene>
<evidence type="ECO:0000313" key="2">
    <source>
        <dbReference type="Proteomes" id="UP001054892"/>
    </source>
</evidence>
<evidence type="ECO:0000313" key="1">
    <source>
        <dbReference type="EMBL" id="GJN51178.1"/>
    </source>
</evidence>
<name>A0ABQ4VXN3_9PSED</name>
<dbReference type="Proteomes" id="UP001054892">
    <property type="component" value="Unassembled WGS sequence"/>
</dbReference>
<organism evidence="1 2">
    <name type="scientific">Pseudomonas tohonis</name>
    <dbReference type="NCBI Taxonomy" id="2725477"/>
    <lineage>
        <taxon>Bacteria</taxon>
        <taxon>Pseudomonadati</taxon>
        <taxon>Pseudomonadota</taxon>
        <taxon>Gammaproteobacteria</taxon>
        <taxon>Pseudomonadales</taxon>
        <taxon>Pseudomonadaceae</taxon>
        <taxon>Pseudomonas</taxon>
    </lineage>
</organism>